<keyword evidence="1" id="KW-0805">Transcription regulation</keyword>
<dbReference type="Gene3D" id="1.10.10.60">
    <property type="entry name" value="Homeodomain-like"/>
    <property type="match status" value="1"/>
</dbReference>
<dbReference type="GO" id="GO:0043565">
    <property type="term" value="F:sequence-specific DNA binding"/>
    <property type="evidence" value="ECO:0007669"/>
    <property type="project" value="InterPro"/>
</dbReference>
<feature type="domain" description="HTH araC/xylS-type" evidence="4">
    <location>
        <begin position="208"/>
        <end position="307"/>
    </location>
</feature>
<evidence type="ECO:0000313" key="5">
    <source>
        <dbReference type="EMBL" id="ABD88135.1"/>
    </source>
</evidence>
<gene>
    <name evidence="5" type="ordered locus">RPC_2585</name>
</gene>
<protein>
    <submittedName>
        <fullName evidence="5">Transcriptional regulator, AraC family</fullName>
    </submittedName>
</protein>
<dbReference type="AlphaFoldDB" id="Q214Q1"/>
<evidence type="ECO:0000256" key="3">
    <source>
        <dbReference type="ARBA" id="ARBA00023163"/>
    </source>
</evidence>
<dbReference type="eggNOG" id="COG2207">
    <property type="taxonomic scope" value="Bacteria"/>
</dbReference>
<name>Q214Q1_RHOPB</name>
<evidence type="ECO:0000256" key="1">
    <source>
        <dbReference type="ARBA" id="ARBA00023015"/>
    </source>
</evidence>
<sequence length="339" mass="36924">MSPLPRLFYVTSGLDPANAFATWRAVISPLFEPHPCGPFKKTPTGSAYGIIIGDLIIAKVAFNAQNFLRDGELIAATPDHLLLHLYVSGGFNGVVTRQPTTIGPGKVALIDLACPIATRAFASNTVCLIVPRRLLGELPLQSLKPRLDSFRNDLLAAHMLSLLERSAQLTSADVAATVAETVDFLQRLLAAEPDQSLAQRGSDETVLTLAEALIRDNLALAELSPDWLALQLEVSRASLYRLFASRGGIMRYVQERRLLAVQAALSDPLETRRLSRLAADLGFKSEAHFSRAFRGRFEMTASAYRKSQLEASSTIKLTNPAVVQQWWMTVSAQAAEPSG</sequence>
<dbReference type="Pfam" id="PF12833">
    <property type="entry name" value="HTH_18"/>
    <property type="match status" value="1"/>
</dbReference>
<evidence type="ECO:0000256" key="2">
    <source>
        <dbReference type="ARBA" id="ARBA00023125"/>
    </source>
</evidence>
<dbReference type="EMBL" id="CP000301">
    <property type="protein sequence ID" value="ABD88135.1"/>
    <property type="molecule type" value="Genomic_DNA"/>
</dbReference>
<reference evidence="5" key="1">
    <citation type="submission" date="2006-03" db="EMBL/GenBank/DDBJ databases">
        <title>Complete sequence of Rhodopseudomonas palustris BisB18.</title>
        <authorList>
            <consortium name="US DOE Joint Genome Institute"/>
            <person name="Copeland A."/>
            <person name="Lucas S."/>
            <person name="Lapidus A."/>
            <person name="Barry K."/>
            <person name="Detter J.C."/>
            <person name="Glavina del Rio T."/>
            <person name="Hammon N."/>
            <person name="Israni S."/>
            <person name="Dalin E."/>
            <person name="Tice H."/>
            <person name="Pitluck S."/>
            <person name="Chain P."/>
            <person name="Malfatti S."/>
            <person name="Shin M."/>
            <person name="Vergez L."/>
            <person name="Schmutz J."/>
            <person name="Larimer F."/>
            <person name="Land M."/>
            <person name="Hauser L."/>
            <person name="Pelletier D.A."/>
            <person name="Kyrpides N."/>
            <person name="Anderson I."/>
            <person name="Oda Y."/>
            <person name="Harwood C.S."/>
            <person name="Richardson P."/>
        </authorList>
    </citation>
    <scope>NUCLEOTIDE SEQUENCE [LARGE SCALE GENOMIC DNA]</scope>
    <source>
        <strain evidence="5">BisB18</strain>
    </source>
</reference>
<dbReference type="STRING" id="316056.RPC_2585"/>
<dbReference type="PANTHER" id="PTHR46796:SF6">
    <property type="entry name" value="ARAC SUBFAMILY"/>
    <property type="match status" value="1"/>
</dbReference>
<accession>Q214Q1</accession>
<dbReference type="SUPFAM" id="SSF46689">
    <property type="entry name" value="Homeodomain-like"/>
    <property type="match status" value="1"/>
</dbReference>
<dbReference type="HOGENOM" id="CLU_049704_0_1_5"/>
<dbReference type="GO" id="GO:0003700">
    <property type="term" value="F:DNA-binding transcription factor activity"/>
    <property type="evidence" value="ECO:0007669"/>
    <property type="project" value="InterPro"/>
</dbReference>
<dbReference type="InterPro" id="IPR050204">
    <property type="entry name" value="AraC_XylS_family_regulators"/>
</dbReference>
<proteinExistence type="predicted"/>
<keyword evidence="3" id="KW-0804">Transcription</keyword>
<dbReference type="InterPro" id="IPR018060">
    <property type="entry name" value="HTH_AraC"/>
</dbReference>
<organism evidence="5">
    <name type="scientific">Rhodopseudomonas palustris (strain BisB18)</name>
    <dbReference type="NCBI Taxonomy" id="316056"/>
    <lineage>
        <taxon>Bacteria</taxon>
        <taxon>Pseudomonadati</taxon>
        <taxon>Pseudomonadota</taxon>
        <taxon>Alphaproteobacteria</taxon>
        <taxon>Hyphomicrobiales</taxon>
        <taxon>Nitrobacteraceae</taxon>
        <taxon>Rhodopseudomonas</taxon>
    </lineage>
</organism>
<dbReference type="KEGG" id="rpc:RPC_2585"/>
<dbReference type="RefSeq" id="WP_011473031.1">
    <property type="nucleotide sequence ID" value="NC_007925.1"/>
</dbReference>
<dbReference type="PROSITE" id="PS01124">
    <property type="entry name" value="HTH_ARAC_FAMILY_2"/>
    <property type="match status" value="1"/>
</dbReference>
<evidence type="ECO:0000259" key="4">
    <source>
        <dbReference type="PROSITE" id="PS01124"/>
    </source>
</evidence>
<dbReference type="InterPro" id="IPR009057">
    <property type="entry name" value="Homeodomain-like_sf"/>
</dbReference>
<dbReference type="SMART" id="SM00342">
    <property type="entry name" value="HTH_ARAC"/>
    <property type="match status" value="1"/>
</dbReference>
<dbReference type="OrthoDB" id="7904253at2"/>
<keyword evidence="2" id="KW-0238">DNA-binding</keyword>
<dbReference type="PANTHER" id="PTHR46796">
    <property type="entry name" value="HTH-TYPE TRANSCRIPTIONAL ACTIVATOR RHAS-RELATED"/>
    <property type="match status" value="1"/>
</dbReference>